<keyword evidence="3" id="KW-1185">Reference proteome</keyword>
<keyword evidence="1" id="KW-0812">Transmembrane</keyword>
<dbReference type="AlphaFoldDB" id="A0A1M5J6T1"/>
<name>A0A1M5J6T1_9SPHI</name>
<organism evidence="2 3">
    <name type="scientific">Pedobacter caeni</name>
    <dbReference type="NCBI Taxonomy" id="288992"/>
    <lineage>
        <taxon>Bacteria</taxon>
        <taxon>Pseudomonadati</taxon>
        <taxon>Bacteroidota</taxon>
        <taxon>Sphingobacteriia</taxon>
        <taxon>Sphingobacteriales</taxon>
        <taxon>Sphingobacteriaceae</taxon>
        <taxon>Pedobacter</taxon>
    </lineage>
</organism>
<dbReference type="STRING" id="288992.SAMN04488522_105225"/>
<feature type="transmembrane region" description="Helical" evidence="1">
    <location>
        <begin position="12"/>
        <end position="31"/>
    </location>
</feature>
<dbReference type="Proteomes" id="UP000184287">
    <property type="component" value="Unassembled WGS sequence"/>
</dbReference>
<proteinExistence type="predicted"/>
<evidence type="ECO:0000313" key="2">
    <source>
        <dbReference type="EMBL" id="SHG36326.1"/>
    </source>
</evidence>
<keyword evidence="1" id="KW-1133">Transmembrane helix</keyword>
<gene>
    <name evidence="2" type="ORF">SAMN04488522_105225</name>
</gene>
<reference evidence="3" key="1">
    <citation type="submission" date="2016-11" db="EMBL/GenBank/DDBJ databases">
        <authorList>
            <person name="Varghese N."/>
            <person name="Submissions S."/>
        </authorList>
    </citation>
    <scope>NUCLEOTIDE SEQUENCE [LARGE SCALE GENOMIC DNA]</scope>
    <source>
        <strain evidence="3">DSM 16990</strain>
    </source>
</reference>
<protein>
    <submittedName>
        <fullName evidence="2">Uncharacterized protein</fullName>
    </submittedName>
</protein>
<accession>A0A1M5J6T1</accession>
<sequence length="40" mass="4796">MEKRNYNTRTIKLIPLLSVGLVLLMALWYLVSKDYVILKW</sequence>
<evidence type="ECO:0000256" key="1">
    <source>
        <dbReference type="SAM" id="Phobius"/>
    </source>
</evidence>
<evidence type="ECO:0000313" key="3">
    <source>
        <dbReference type="Proteomes" id="UP000184287"/>
    </source>
</evidence>
<keyword evidence="1" id="KW-0472">Membrane</keyword>
<dbReference type="EMBL" id="FQUQ01000005">
    <property type="protein sequence ID" value="SHG36326.1"/>
    <property type="molecule type" value="Genomic_DNA"/>
</dbReference>